<protein>
    <submittedName>
        <fullName evidence="2">NERD domain-containing protein</fullName>
    </submittedName>
</protein>
<organism evidence="2 3">
    <name type="scientific">Ornithinibacillus hominis</name>
    <dbReference type="NCBI Taxonomy" id="2763055"/>
    <lineage>
        <taxon>Bacteria</taxon>
        <taxon>Bacillati</taxon>
        <taxon>Bacillota</taxon>
        <taxon>Bacilli</taxon>
        <taxon>Bacillales</taxon>
        <taxon>Bacillaceae</taxon>
        <taxon>Ornithinibacillus</taxon>
    </lineage>
</organism>
<accession>A0A923L3I1</accession>
<feature type="domain" description="NERD" evidence="1">
    <location>
        <begin position="41"/>
        <end position="156"/>
    </location>
</feature>
<dbReference type="PROSITE" id="PS50965">
    <property type="entry name" value="NERD"/>
    <property type="match status" value="1"/>
</dbReference>
<dbReference type="Proteomes" id="UP000637359">
    <property type="component" value="Unassembled WGS sequence"/>
</dbReference>
<dbReference type="AlphaFoldDB" id="A0A923L3I1"/>
<gene>
    <name evidence="2" type="ORF">H8S33_02915</name>
</gene>
<dbReference type="EMBL" id="JACOOL010000001">
    <property type="protein sequence ID" value="MBC5635771.1"/>
    <property type="molecule type" value="Genomic_DNA"/>
</dbReference>
<sequence>MVILNRKVPITLKKLQALIPRLRPDFPRIYEIKQDERNRRKGYEGEKHIDYYIELLADKFTILHDVCLEVNKRIFQMDSIIISKKAIYIIEMKDYSNKITFDTNLNQCIRSDGDIEMGYRHPIAQAENQKLLLETWLEQNLSRHIPVRYFVVFSDPNTIIDVIGDQAAIAEIVLHANHLPNKVLNIDNEINTTMKQKSHLIGKRILKENKDFEIDILQEYQISRNDILSGVQCPKCQTLGMKRGHSKWICMRCKSVSKQAHLKALSDYLILINPYISNKECMKLLNVSSKDVTTRLLKSSNLMYDPLHRRWRR</sequence>
<dbReference type="RefSeq" id="WP_186868451.1">
    <property type="nucleotide sequence ID" value="NZ_JACOOL010000001.1"/>
</dbReference>
<evidence type="ECO:0000313" key="3">
    <source>
        <dbReference type="Proteomes" id="UP000637359"/>
    </source>
</evidence>
<reference evidence="2" key="1">
    <citation type="submission" date="2020-08" db="EMBL/GenBank/DDBJ databases">
        <title>Genome public.</title>
        <authorList>
            <person name="Liu C."/>
            <person name="Sun Q."/>
        </authorList>
    </citation>
    <scope>NUCLEOTIDE SEQUENCE</scope>
    <source>
        <strain evidence="2">BX22</strain>
    </source>
</reference>
<evidence type="ECO:0000313" key="2">
    <source>
        <dbReference type="EMBL" id="MBC5635771.1"/>
    </source>
</evidence>
<comment type="caution">
    <text evidence="2">The sequence shown here is derived from an EMBL/GenBank/DDBJ whole genome shotgun (WGS) entry which is preliminary data.</text>
</comment>
<name>A0A923L3I1_9BACI</name>
<dbReference type="Pfam" id="PF08378">
    <property type="entry name" value="NERD"/>
    <property type="match status" value="1"/>
</dbReference>
<evidence type="ECO:0000259" key="1">
    <source>
        <dbReference type="PROSITE" id="PS50965"/>
    </source>
</evidence>
<keyword evidence="3" id="KW-1185">Reference proteome</keyword>
<dbReference type="InterPro" id="IPR011528">
    <property type="entry name" value="NERD"/>
</dbReference>
<proteinExistence type="predicted"/>